<proteinExistence type="predicted"/>
<feature type="compositionally biased region" description="Low complexity" evidence="1">
    <location>
        <begin position="287"/>
        <end position="315"/>
    </location>
</feature>
<keyword evidence="2" id="KW-0472">Membrane</keyword>
<sequence>MNWAWTSLDQVWRSPTFPMWLTLAAAGFFGVVVLVTLLRAEKSVANGALTVITLLSIAVAVAATIRGFGPGGTASPAETRTAQLTGQTVPALACVDDLAGDAVLNACEKVLFGSSDTAAAAVSYAAAQVSRLTALGDLATAERNSTTELQALRRAIEHDRYGLVAYALMARDHCTPTACPAFRSLGDNHQIIANMNERTYENLITRYASSWNAPAGQPSAAGLVAALPQSIPTGRPTNAEFPSAASTPPVSIMTPEPSAKPGAAAPPPAARAAAAPPAAPKRPPAAKRPVQIAPAPAAPAAPAAASAPAAAEGQE</sequence>
<accession>A0A973W2G5</accession>
<reference evidence="4" key="2">
    <citation type="journal article" date="2021" name="Int. J. Syst. Evol. Microbiol.">
        <title>Bradyrhizobium septentrionale sp. nov. (sv. septentrionale) and Bradyrhizobium quebecense sp. nov. (sv. septentrionale) associated with legumes native to Canada possess rearranged symbiosis genes and numerous insertion sequences.</title>
        <authorList>
            <person name="Bromfield E.S.P."/>
            <person name="Cloutier S."/>
        </authorList>
    </citation>
    <scope>NUCLEOTIDE SEQUENCE</scope>
    <source>
        <strain evidence="4">5S5</strain>
    </source>
</reference>
<keyword evidence="2" id="KW-0812">Transmembrane</keyword>
<gene>
    <name evidence="3" type="ORF">HAP48_025720</name>
    <name evidence="4" type="ORF">WDK88_19940</name>
</gene>
<reference evidence="4" key="3">
    <citation type="submission" date="2024-03" db="EMBL/GenBank/DDBJ databases">
        <authorList>
            <person name="Bromfield E.S.P."/>
            <person name="Cloutier S."/>
        </authorList>
    </citation>
    <scope>NUCLEOTIDE SEQUENCE</scope>
    <source>
        <strain evidence="4">5S5</strain>
    </source>
</reference>
<dbReference type="EMBL" id="CP147711">
    <property type="protein sequence ID" value="WXC83685.1"/>
    <property type="molecule type" value="Genomic_DNA"/>
</dbReference>
<feature type="transmembrane region" description="Helical" evidence="2">
    <location>
        <begin position="45"/>
        <end position="65"/>
    </location>
</feature>
<evidence type="ECO:0000313" key="5">
    <source>
        <dbReference type="Proteomes" id="UP001432046"/>
    </source>
</evidence>
<name>A0A973W2G5_9BRAD</name>
<organism evidence="3">
    <name type="scientific">Bradyrhizobium septentrionale</name>
    <dbReference type="NCBI Taxonomy" id="1404411"/>
    <lineage>
        <taxon>Bacteria</taxon>
        <taxon>Pseudomonadati</taxon>
        <taxon>Pseudomonadota</taxon>
        <taxon>Alphaproteobacteria</taxon>
        <taxon>Hyphomicrobiales</taxon>
        <taxon>Nitrobacteraceae</taxon>
        <taxon>Bradyrhizobium</taxon>
    </lineage>
</organism>
<dbReference type="EMBL" id="JAAOLE020000001">
    <property type="protein sequence ID" value="NVI46296.1"/>
    <property type="molecule type" value="Genomic_DNA"/>
</dbReference>
<feature type="region of interest" description="Disordered" evidence="1">
    <location>
        <begin position="234"/>
        <end position="315"/>
    </location>
</feature>
<evidence type="ECO:0000256" key="2">
    <source>
        <dbReference type="SAM" id="Phobius"/>
    </source>
</evidence>
<dbReference type="AlphaFoldDB" id="A0A973W2G5"/>
<keyword evidence="5" id="KW-1185">Reference proteome</keyword>
<feature type="transmembrane region" description="Helical" evidence="2">
    <location>
        <begin position="20"/>
        <end position="38"/>
    </location>
</feature>
<evidence type="ECO:0000313" key="4">
    <source>
        <dbReference type="EMBL" id="WXC83685.1"/>
    </source>
</evidence>
<dbReference type="Proteomes" id="UP001432046">
    <property type="component" value="Chromosome"/>
</dbReference>
<evidence type="ECO:0000313" key="3">
    <source>
        <dbReference type="EMBL" id="NVI46296.1"/>
    </source>
</evidence>
<dbReference type="RefSeq" id="WP_166205627.1">
    <property type="nucleotide sequence ID" value="NZ_CP088285.1"/>
</dbReference>
<keyword evidence="2" id="KW-1133">Transmembrane helix</keyword>
<reference evidence="3" key="1">
    <citation type="submission" date="2020-06" db="EMBL/GenBank/DDBJ databases">
        <title>Whole Genome Sequence of Bradyrhizobium sp. Strain 1S1.</title>
        <authorList>
            <person name="Bromfield E.S.P."/>
            <person name="Cloutier S."/>
        </authorList>
    </citation>
    <scope>NUCLEOTIDE SEQUENCE [LARGE SCALE GENOMIC DNA]</scope>
    <source>
        <strain evidence="3">1S1</strain>
    </source>
</reference>
<protein>
    <submittedName>
        <fullName evidence="3">Uncharacterized protein</fullName>
    </submittedName>
</protein>
<evidence type="ECO:0000256" key="1">
    <source>
        <dbReference type="SAM" id="MobiDB-lite"/>
    </source>
</evidence>